<keyword evidence="14" id="KW-1185">Reference proteome</keyword>
<dbReference type="RefSeq" id="WP_068821086.1">
    <property type="nucleotide sequence ID" value="NZ_LWHJ01000011.1"/>
</dbReference>
<dbReference type="PANTHER" id="PTHR11264">
    <property type="entry name" value="URACIL-DNA GLYCOSYLASE"/>
    <property type="match status" value="1"/>
</dbReference>
<feature type="domain" description="Uracil-DNA glycosylase-like" evidence="12">
    <location>
        <begin position="51"/>
        <end position="212"/>
    </location>
</feature>
<dbReference type="NCBIfam" id="NF003589">
    <property type="entry name" value="PRK05254.1-2"/>
    <property type="match status" value="1"/>
</dbReference>
<accession>A0A179DLX9</accession>
<evidence type="ECO:0000256" key="5">
    <source>
        <dbReference type="ARBA" id="ARBA00018429"/>
    </source>
</evidence>
<comment type="subcellular location">
    <subcellularLocation>
        <location evidence="9">Cytoplasm</location>
    </subcellularLocation>
</comment>
<dbReference type="PANTHER" id="PTHR11264:SF0">
    <property type="entry name" value="URACIL-DNA GLYCOSYLASE"/>
    <property type="match status" value="1"/>
</dbReference>
<organism evidence="13 14">
    <name type="scientific">Pedobacter psychrophilus</name>
    <dbReference type="NCBI Taxonomy" id="1826909"/>
    <lineage>
        <taxon>Bacteria</taxon>
        <taxon>Pseudomonadati</taxon>
        <taxon>Bacteroidota</taxon>
        <taxon>Sphingobacteriia</taxon>
        <taxon>Sphingobacteriales</taxon>
        <taxon>Sphingobacteriaceae</taxon>
        <taxon>Pedobacter</taxon>
    </lineage>
</organism>
<dbReference type="CDD" id="cd10027">
    <property type="entry name" value="UDG-F1-like"/>
    <property type="match status" value="1"/>
</dbReference>
<comment type="function">
    <text evidence="2 9 11">Excises uracil residues from the DNA which can arise as a result of misincorporation of dUMP residues by DNA polymerase or due to deamination of cytosine.</text>
</comment>
<evidence type="ECO:0000256" key="8">
    <source>
        <dbReference type="ARBA" id="ARBA00023204"/>
    </source>
</evidence>
<evidence type="ECO:0000313" key="14">
    <source>
        <dbReference type="Proteomes" id="UP000078459"/>
    </source>
</evidence>
<dbReference type="NCBIfam" id="TIGR00628">
    <property type="entry name" value="ung"/>
    <property type="match status" value="1"/>
</dbReference>
<reference evidence="13 14" key="1">
    <citation type="submission" date="2016-04" db="EMBL/GenBank/DDBJ databases">
        <authorList>
            <person name="Evans L.H."/>
            <person name="Alamgir A."/>
            <person name="Owens N."/>
            <person name="Weber N.D."/>
            <person name="Virtaneva K."/>
            <person name="Barbian K."/>
            <person name="Babar A."/>
            <person name="Rosenke K."/>
        </authorList>
    </citation>
    <scope>NUCLEOTIDE SEQUENCE [LARGE SCALE GENOMIC DNA]</scope>
    <source>
        <strain evidence="13 14">CCM 8644</strain>
    </source>
</reference>
<dbReference type="PROSITE" id="PS00130">
    <property type="entry name" value="U_DNA_GLYCOSYLASE"/>
    <property type="match status" value="1"/>
</dbReference>
<sequence>MSVKLESSWLKVLNQEFDKQYMKELKEFLVNQKKDGKIIYPKGDDIFNAFTLTPFDNVKVVILGQDPYHGANQAHGLSFSVQKGVRFPPSLKNIFKELETDIEGFRTPENGDLSDWAKQGVLMLNSSLTVNAGDAGSHQEQGWETFTDEVIKAISDKKENIIFILWGKFAQEKEEFINTNKHHIIKSKHPSPFSAYSGFFGSKPFSKTNEILKNLGETEINWKID</sequence>
<dbReference type="NCBIfam" id="NF003592">
    <property type="entry name" value="PRK05254.1-5"/>
    <property type="match status" value="1"/>
</dbReference>
<protein>
    <recommendedName>
        <fullName evidence="5 9">Uracil-DNA glycosylase</fullName>
        <shortName evidence="9">UDG</shortName>
        <ecNumber evidence="4 9">3.2.2.27</ecNumber>
    </recommendedName>
</protein>
<dbReference type="NCBIfam" id="NF003591">
    <property type="entry name" value="PRK05254.1-4"/>
    <property type="match status" value="1"/>
</dbReference>
<evidence type="ECO:0000259" key="12">
    <source>
        <dbReference type="SMART" id="SM00986"/>
    </source>
</evidence>
<keyword evidence="9" id="KW-0963">Cytoplasm</keyword>
<evidence type="ECO:0000256" key="2">
    <source>
        <dbReference type="ARBA" id="ARBA00002631"/>
    </source>
</evidence>
<evidence type="ECO:0000256" key="1">
    <source>
        <dbReference type="ARBA" id="ARBA00001400"/>
    </source>
</evidence>
<evidence type="ECO:0000256" key="6">
    <source>
        <dbReference type="ARBA" id="ARBA00022763"/>
    </source>
</evidence>
<comment type="catalytic activity">
    <reaction evidence="1 9 11">
        <text>Hydrolyzes single-stranded DNA or mismatched double-stranded DNA and polynucleotides, releasing free uracil.</text>
        <dbReference type="EC" id="3.2.2.27"/>
    </reaction>
</comment>
<dbReference type="SMART" id="SM00986">
    <property type="entry name" value="UDG"/>
    <property type="match status" value="1"/>
</dbReference>
<keyword evidence="8 9" id="KW-0234">DNA repair</keyword>
<dbReference type="Pfam" id="PF03167">
    <property type="entry name" value="UDG"/>
    <property type="match status" value="1"/>
</dbReference>
<dbReference type="EC" id="3.2.2.27" evidence="4 9"/>
<name>A0A179DLX9_9SPHI</name>
<evidence type="ECO:0000313" key="13">
    <source>
        <dbReference type="EMBL" id="OAQ42055.1"/>
    </source>
</evidence>
<evidence type="ECO:0000256" key="4">
    <source>
        <dbReference type="ARBA" id="ARBA00012030"/>
    </source>
</evidence>
<evidence type="ECO:0000256" key="3">
    <source>
        <dbReference type="ARBA" id="ARBA00008184"/>
    </source>
</evidence>
<dbReference type="AlphaFoldDB" id="A0A179DLX9"/>
<dbReference type="SUPFAM" id="SSF52141">
    <property type="entry name" value="Uracil-DNA glycosylase-like"/>
    <property type="match status" value="1"/>
</dbReference>
<dbReference type="STRING" id="1826909.A5893_02770"/>
<dbReference type="SMART" id="SM00987">
    <property type="entry name" value="UreE_C"/>
    <property type="match status" value="1"/>
</dbReference>
<dbReference type="GO" id="GO:0004844">
    <property type="term" value="F:uracil DNA N-glycosylase activity"/>
    <property type="evidence" value="ECO:0007669"/>
    <property type="project" value="UniProtKB-UniRule"/>
</dbReference>
<comment type="similarity">
    <text evidence="3 9 11">Belongs to the uracil-DNA glycosylase (UDG) superfamily. UNG family.</text>
</comment>
<dbReference type="FunFam" id="3.40.470.10:FF:000001">
    <property type="entry name" value="Uracil-DNA glycosylase"/>
    <property type="match status" value="1"/>
</dbReference>
<gene>
    <name evidence="9" type="primary">ung</name>
    <name evidence="13" type="ORF">A5893_02770</name>
</gene>
<evidence type="ECO:0000256" key="7">
    <source>
        <dbReference type="ARBA" id="ARBA00022801"/>
    </source>
</evidence>
<dbReference type="GO" id="GO:0005737">
    <property type="term" value="C:cytoplasm"/>
    <property type="evidence" value="ECO:0007669"/>
    <property type="project" value="UniProtKB-SubCell"/>
</dbReference>
<dbReference type="NCBIfam" id="NF003588">
    <property type="entry name" value="PRK05254.1-1"/>
    <property type="match status" value="1"/>
</dbReference>
<comment type="caution">
    <text evidence="13">The sequence shown here is derived from an EMBL/GenBank/DDBJ whole genome shotgun (WGS) entry which is preliminary data.</text>
</comment>
<reference evidence="13 14" key="2">
    <citation type="submission" date="2016-06" db="EMBL/GenBank/DDBJ databases">
        <title>Pedobacter psychrophilus sp. nov., isolated from Antarctic fragmentary rock.</title>
        <authorList>
            <person name="Svec P."/>
        </authorList>
    </citation>
    <scope>NUCLEOTIDE SEQUENCE [LARGE SCALE GENOMIC DNA]</scope>
    <source>
        <strain evidence="13 14">CCM 8644</strain>
    </source>
</reference>
<dbReference type="InterPro" id="IPR005122">
    <property type="entry name" value="Uracil-DNA_glycosylase-like"/>
</dbReference>
<evidence type="ECO:0000256" key="10">
    <source>
        <dbReference type="PROSITE-ProRule" id="PRU10072"/>
    </source>
</evidence>
<dbReference type="InterPro" id="IPR036895">
    <property type="entry name" value="Uracil-DNA_glycosylase-like_sf"/>
</dbReference>
<evidence type="ECO:0000256" key="11">
    <source>
        <dbReference type="RuleBase" id="RU003780"/>
    </source>
</evidence>
<dbReference type="InterPro" id="IPR018085">
    <property type="entry name" value="Ura-DNA_Glyclase_AS"/>
</dbReference>
<dbReference type="GO" id="GO:0097510">
    <property type="term" value="P:base-excision repair, AP site formation via deaminated base removal"/>
    <property type="evidence" value="ECO:0007669"/>
    <property type="project" value="TreeGrafter"/>
</dbReference>
<dbReference type="EMBL" id="LWHJ01000011">
    <property type="protein sequence ID" value="OAQ42055.1"/>
    <property type="molecule type" value="Genomic_DNA"/>
</dbReference>
<keyword evidence="7 9" id="KW-0378">Hydrolase</keyword>
<dbReference type="InterPro" id="IPR002043">
    <property type="entry name" value="UDG_fam1"/>
</dbReference>
<dbReference type="HAMAP" id="MF_00148">
    <property type="entry name" value="UDG"/>
    <property type="match status" value="1"/>
</dbReference>
<dbReference type="Proteomes" id="UP000078459">
    <property type="component" value="Unassembled WGS sequence"/>
</dbReference>
<dbReference type="Gene3D" id="3.40.470.10">
    <property type="entry name" value="Uracil-DNA glycosylase-like domain"/>
    <property type="match status" value="1"/>
</dbReference>
<feature type="active site" description="Proton acceptor" evidence="9 10">
    <location>
        <position position="66"/>
    </location>
</feature>
<evidence type="ECO:0000256" key="9">
    <source>
        <dbReference type="HAMAP-Rule" id="MF_00148"/>
    </source>
</evidence>
<proteinExistence type="inferred from homology"/>
<dbReference type="OrthoDB" id="9804372at2"/>
<keyword evidence="6 9" id="KW-0227">DNA damage</keyword>